<sequence>MKISLLLIFVISFYLVHTIEAFHFTKKYEVGVSDDLPANSNSLVVHCASKDDDLGRRTISHGQSFNWSFHSNFFQSTLYFCHFWWGPHKQRAFVVYDDTWEELHDVNNYVVKSDGFYVNYGVGCNLPYFDLYITGHQ</sequence>
<keyword evidence="3 6" id="KW-0713">Self-incompatibility</keyword>
<evidence type="ECO:0000313" key="7">
    <source>
        <dbReference type="EMBL" id="EYU32668.1"/>
    </source>
</evidence>
<dbReference type="PANTHER" id="PTHR31232">
    <property type="match status" value="1"/>
</dbReference>
<evidence type="ECO:0000256" key="1">
    <source>
        <dbReference type="ARBA" id="ARBA00004613"/>
    </source>
</evidence>
<comment type="subcellular location">
    <subcellularLocation>
        <location evidence="1 6">Secreted</location>
    </subcellularLocation>
</comment>
<dbReference type="GO" id="GO:0005576">
    <property type="term" value="C:extracellular region"/>
    <property type="evidence" value="ECO:0007669"/>
    <property type="project" value="UniProtKB-SubCell"/>
</dbReference>
<accession>A0A022QZB3</accession>
<proteinExistence type="inferred from homology"/>
<comment type="similarity">
    <text evidence="2 6">Belongs to the plant self-incompatibility (S1) protein family.</text>
</comment>
<keyword evidence="8" id="KW-1185">Reference proteome</keyword>
<feature type="chain" id="PRO_5025088487" description="S-protein homolog" evidence="6">
    <location>
        <begin position="22"/>
        <end position="137"/>
    </location>
</feature>
<dbReference type="Proteomes" id="UP000030748">
    <property type="component" value="Unassembled WGS sequence"/>
</dbReference>
<evidence type="ECO:0000256" key="5">
    <source>
        <dbReference type="ARBA" id="ARBA00022729"/>
    </source>
</evidence>
<evidence type="ECO:0000256" key="2">
    <source>
        <dbReference type="ARBA" id="ARBA00005581"/>
    </source>
</evidence>
<protein>
    <recommendedName>
        <fullName evidence="6">S-protein homolog</fullName>
    </recommendedName>
</protein>
<dbReference type="EMBL" id="KI630827">
    <property type="protein sequence ID" value="EYU32668.1"/>
    <property type="molecule type" value="Genomic_DNA"/>
</dbReference>
<evidence type="ECO:0000256" key="4">
    <source>
        <dbReference type="ARBA" id="ARBA00022525"/>
    </source>
</evidence>
<evidence type="ECO:0000256" key="3">
    <source>
        <dbReference type="ARBA" id="ARBA00022471"/>
    </source>
</evidence>
<dbReference type="PANTHER" id="PTHR31232:SF156">
    <property type="entry name" value="PLANT SELF-INCOMPATIBILITY PROTEIN S1 FAMILY-RELATED"/>
    <property type="match status" value="1"/>
</dbReference>
<gene>
    <name evidence="7" type="ORF">MIMGU_mgv1a020065mg</name>
</gene>
<evidence type="ECO:0000256" key="6">
    <source>
        <dbReference type="RuleBase" id="RU367044"/>
    </source>
</evidence>
<feature type="signal peptide" evidence="6">
    <location>
        <begin position="1"/>
        <end position="21"/>
    </location>
</feature>
<dbReference type="AlphaFoldDB" id="A0A022QZB3"/>
<organism evidence="7 8">
    <name type="scientific">Erythranthe guttata</name>
    <name type="common">Yellow monkey flower</name>
    <name type="synonym">Mimulus guttatus</name>
    <dbReference type="NCBI Taxonomy" id="4155"/>
    <lineage>
        <taxon>Eukaryota</taxon>
        <taxon>Viridiplantae</taxon>
        <taxon>Streptophyta</taxon>
        <taxon>Embryophyta</taxon>
        <taxon>Tracheophyta</taxon>
        <taxon>Spermatophyta</taxon>
        <taxon>Magnoliopsida</taxon>
        <taxon>eudicotyledons</taxon>
        <taxon>Gunneridae</taxon>
        <taxon>Pentapetalae</taxon>
        <taxon>asterids</taxon>
        <taxon>lamiids</taxon>
        <taxon>Lamiales</taxon>
        <taxon>Phrymaceae</taxon>
        <taxon>Erythranthe</taxon>
    </lineage>
</organism>
<dbReference type="InterPro" id="IPR010264">
    <property type="entry name" value="Self-incomp_S1"/>
</dbReference>
<name>A0A022QZB3_ERYGU</name>
<dbReference type="Pfam" id="PF05938">
    <property type="entry name" value="Self-incomp_S1"/>
    <property type="match status" value="1"/>
</dbReference>
<evidence type="ECO:0000313" key="8">
    <source>
        <dbReference type="Proteomes" id="UP000030748"/>
    </source>
</evidence>
<keyword evidence="4 6" id="KW-0964">Secreted</keyword>
<keyword evidence="5 6" id="KW-0732">Signal</keyword>
<reference evidence="7 8" key="1">
    <citation type="journal article" date="2013" name="Proc. Natl. Acad. Sci. U.S.A.">
        <title>Fine-scale variation in meiotic recombination in Mimulus inferred from population shotgun sequencing.</title>
        <authorList>
            <person name="Hellsten U."/>
            <person name="Wright K.M."/>
            <person name="Jenkins J."/>
            <person name="Shu S."/>
            <person name="Yuan Y."/>
            <person name="Wessler S.R."/>
            <person name="Schmutz J."/>
            <person name="Willis J.H."/>
            <person name="Rokhsar D.S."/>
        </authorList>
    </citation>
    <scope>NUCLEOTIDE SEQUENCE [LARGE SCALE GENOMIC DNA]</scope>
    <source>
        <strain evidence="8">cv. DUN x IM62</strain>
    </source>
</reference>
<dbReference type="GO" id="GO:0060320">
    <property type="term" value="P:rejection of self pollen"/>
    <property type="evidence" value="ECO:0007669"/>
    <property type="project" value="UniProtKB-KW"/>
</dbReference>